<name>A0A1V3J1K2_9PAST</name>
<gene>
    <name evidence="1" type="ORF">BKK54_10370</name>
</gene>
<proteinExistence type="predicted"/>
<protein>
    <submittedName>
        <fullName evidence="1">Uncharacterized protein</fullName>
    </submittedName>
</protein>
<dbReference type="STRING" id="1908264.BKK54_10370"/>
<accession>A0A1V3J1K2</accession>
<dbReference type="AlphaFoldDB" id="A0A1V3J1K2"/>
<evidence type="ECO:0000313" key="1">
    <source>
        <dbReference type="EMBL" id="OOF48708.1"/>
    </source>
</evidence>
<dbReference type="Proteomes" id="UP000188481">
    <property type="component" value="Unassembled WGS sequence"/>
</dbReference>
<organism evidence="1 2">
    <name type="scientific">Rodentibacter genomosp. 1</name>
    <dbReference type="NCBI Taxonomy" id="1908264"/>
    <lineage>
        <taxon>Bacteria</taxon>
        <taxon>Pseudomonadati</taxon>
        <taxon>Pseudomonadota</taxon>
        <taxon>Gammaproteobacteria</taxon>
        <taxon>Pasteurellales</taxon>
        <taxon>Pasteurellaceae</taxon>
        <taxon>Rodentibacter</taxon>
    </lineage>
</organism>
<sequence>MLKFLKSFLILPRHFHTATKIPQNRPHFSLFAYLLIKKQAIKLPIQKFICLKINIILNKNQI</sequence>
<comment type="caution">
    <text evidence="1">The sequence shown here is derived from an EMBL/GenBank/DDBJ whole genome shotgun (WGS) entry which is preliminary data.</text>
</comment>
<evidence type="ECO:0000313" key="2">
    <source>
        <dbReference type="Proteomes" id="UP000188481"/>
    </source>
</evidence>
<reference evidence="1 2" key="1">
    <citation type="submission" date="2016-10" db="EMBL/GenBank/DDBJ databases">
        <title>Rodentibacter gen. nov. and new species.</title>
        <authorList>
            <person name="Christensen H."/>
        </authorList>
    </citation>
    <scope>NUCLEOTIDE SEQUENCE [LARGE SCALE GENOMIC DNA]</scope>
    <source>
        <strain evidence="2">ppn416</strain>
    </source>
</reference>
<dbReference type="EMBL" id="MLHN01000025">
    <property type="protein sequence ID" value="OOF48708.1"/>
    <property type="molecule type" value="Genomic_DNA"/>
</dbReference>
<keyword evidence="2" id="KW-1185">Reference proteome</keyword>